<name>A0AC35U291_9BILA</name>
<organism evidence="1 2">
    <name type="scientific">Rhabditophanes sp. KR3021</name>
    <dbReference type="NCBI Taxonomy" id="114890"/>
    <lineage>
        <taxon>Eukaryota</taxon>
        <taxon>Metazoa</taxon>
        <taxon>Ecdysozoa</taxon>
        <taxon>Nematoda</taxon>
        <taxon>Chromadorea</taxon>
        <taxon>Rhabditida</taxon>
        <taxon>Tylenchina</taxon>
        <taxon>Panagrolaimomorpha</taxon>
        <taxon>Strongyloidoidea</taxon>
        <taxon>Alloionematidae</taxon>
        <taxon>Rhabditophanes</taxon>
    </lineage>
</organism>
<evidence type="ECO:0000313" key="1">
    <source>
        <dbReference type="Proteomes" id="UP000095286"/>
    </source>
</evidence>
<dbReference type="Proteomes" id="UP000095286">
    <property type="component" value="Unplaced"/>
</dbReference>
<evidence type="ECO:0000313" key="2">
    <source>
        <dbReference type="WBParaSite" id="RSKR_0000665400.1"/>
    </source>
</evidence>
<proteinExistence type="predicted"/>
<sequence length="518" mass="58847">MIYLCLFYADVEEYFGLNFETVAAVVLMTPSVAVGYLSLWEYRKSFKSEHWYLQWMTPGVIAVLLMCFVQFDLTYYGIAKSLSYYVKIIAFWTQIYLIIRNAPHRREQLPKPYGISLLLFQIASLVHDTVFVEVKDKNLPIYDILMWLQLLTAMVFVVFYAITLLEEKGLLWGSYGHYLVVARRFSNGPLTFEEHIVDGKVVRQVRLKQEQQPLYDVPLEEIGNYPVDDVQNDAPSYSPIQTYPSLYNRKIERIPPCDDSNICHFSSIIEWLTDASRVGSELESSKRSALLNLLLKLTTSQRGQLLEKLTSNSENNKLNEILLANGDNEVRKCNIILLQTILGEEEQTKEMVNNRVTFDIQNETCQNDGARNNLYSDTYFASSPPNHDKKSIKYSPPNSKKHFKAGRSRKSGGAQLNNEVKIKCNANNRIVANSNAGLSNDVKVTMKDVLDQVDVEKHETVLHDVVKDLVNDVVEKAIINYKNTGGDCQDNSLKSTNDGDKPSFSSGKASSGESLTKH</sequence>
<dbReference type="WBParaSite" id="RSKR_0000665400.1">
    <property type="protein sequence ID" value="RSKR_0000665400.1"/>
    <property type="gene ID" value="RSKR_0000665400"/>
</dbReference>
<protein>
    <submittedName>
        <fullName evidence="2">GpcrRhopsn4 domain-containing protein</fullName>
    </submittedName>
</protein>
<reference evidence="2" key="1">
    <citation type="submission" date="2016-11" db="UniProtKB">
        <authorList>
            <consortium name="WormBaseParasite"/>
        </authorList>
    </citation>
    <scope>IDENTIFICATION</scope>
    <source>
        <strain evidence="2">KR3021</strain>
    </source>
</reference>
<accession>A0AC35U291</accession>